<dbReference type="InterPro" id="IPR050495">
    <property type="entry name" value="ATG22/LtaA_families"/>
</dbReference>
<dbReference type="Gene3D" id="1.20.1250.20">
    <property type="entry name" value="MFS general substrate transporter like domains"/>
    <property type="match status" value="1"/>
</dbReference>
<dbReference type="SUPFAM" id="SSF103473">
    <property type="entry name" value="MFS general substrate transporter"/>
    <property type="match status" value="1"/>
</dbReference>
<comment type="subcellular location">
    <subcellularLocation>
        <location evidence="1 10">Vacuole membrane</location>
        <topology evidence="1 10">Multi-pass membrane protein</topology>
    </subcellularLocation>
</comment>
<dbReference type="GO" id="GO:0005774">
    <property type="term" value="C:vacuolar membrane"/>
    <property type="evidence" value="ECO:0007669"/>
    <property type="project" value="UniProtKB-SubCell"/>
</dbReference>
<feature type="transmembrane region" description="Helical" evidence="10">
    <location>
        <begin position="142"/>
        <end position="160"/>
    </location>
</feature>
<keyword evidence="9 10" id="KW-0472">Membrane</keyword>
<feature type="transmembrane region" description="Helical" evidence="10">
    <location>
        <begin position="196"/>
        <end position="222"/>
    </location>
</feature>
<dbReference type="CDD" id="cd17483">
    <property type="entry name" value="MFS_Atg22_like"/>
    <property type="match status" value="1"/>
</dbReference>
<sequence length="598" mass="65224">MEDKFEEVVLNRFGMDDEDDEEYVVDIKEELNNLLVRSLATSDEFLPVEELEEEESAGPWGLWGFYSYSFASEVFSIVSSTLFLPITLEQLARDNGYTLPDHQTACSDSLNSTNQASSANTTGTVCEVKFLGGWMDTASFPLYVYSISVGLQALVVISLGDAADNPIMRKSLLMFFAALGSLAGFLFFFIDSSSATWSLSAILAIVANVALGASGVCLNSFIPSLARTTPKVLAAKRDLTQGRPSTTDQQDDHHYKTLISNATAEISSNGIALGCGSGIIALCLSLIVIISHHGNTDSLRWTVGFSGICWAVFSIPAIFFLPLGTTSSGSSSAPILNPFNPIKSLARYFAMLRQYKQLKNTIRFLMAWFLLSDAFSTLTSTTILFAKTTLEMPPSHLILIGVIVPTTGILGALMAPRIQKRLVYCNGLNGSLNMFKLLIAASCLIPGYVSVALIFGVPVLTTEIEMFIMAAVFGQCSLFYLSFLMYWIHLTCSLTVHFSICVYVGLFYGAFQSYARSVYAELIPPGQEAKWYALYSITDKSSSFFGPLVVGLIADSTHNIRFGHVFILGILLLSIPILAHVDVPSGKLKAEEFSKLQL</sequence>
<feature type="transmembrane region" description="Helical" evidence="10">
    <location>
        <begin position="361"/>
        <end position="385"/>
    </location>
</feature>
<evidence type="ECO:0000256" key="3">
    <source>
        <dbReference type="ARBA" id="ARBA00022448"/>
    </source>
</evidence>
<dbReference type="STRING" id="27349.A0A0L6U659"/>
<keyword evidence="12" id="KW-1185">Reference proteome</keyword>
<keyword evidence="7 10" id="KW-1133">Transmembrane helix</keyword>
<comment type="caution">
    <text evidence="11">The sequence shown here is derived from an EMBL/GenBank/DDBJ whole genome shotgun (WGS) entry which is preliminary data.</text>
</comment>
<evidence type="ECO:0000256" key="1">
    <source>
        <dbReference type="ARBA" id="ARBA00004128"/>
    </source>
</evidence>
<feature type="transmembrane region" description="Helical" evidence="10">
    <location>
        <begin position="397"/>
        <end position="416"/>
    </location>
</feature>
<dbReference type="Proteomes" id="UP000037035">
    <property type="component" value="Unassembled WGS sequence"/>
</dbReference>
<evidence type="ECO:0000256" key="10">
    <source>
        <dbReference type="RuleBase" id="RU363073"/>
    </source>
</evidence>
<accession>A0A0L6U659</accession>
<keyword evidence="3 10" id="KW-0813">Transport</keyword>
<proteinExistence type="inferred from homology"/>
<dbReference type="GO" id="GO:0032974">
    <property type="term" value="P:amino acid transmembrane export from vacuole"/>
    <property type="evidence" value="ECO:0007669"/>
    <property type="project" value="InterPro"/>
</dbReference>
<keyword evidence="6 10" id="KW-0029">Amino-acid transport</keyword>
<protein>
    <recommendedName>
        <fullName evidence="10">Autophagy-related protein</fullName>
    </recommendedName>
</protein>
<evidence type="ECO:0000256" key="4">
    <source>
        <dbReference type="ARBA" id="ARBA00022554"/>
    </source>
</evidence>
<evidence type="ECO:0000256" key="9">
    <source>
        <dbReference type="ARBA" id="ARBA00023136"/>
    </source>
</evidence>
<comment type="function">
    <text evidence="10">Vacuolar effluxer which mediate the efflux of amino acids resulting from autophagic degradation. The release of autophagic amino acids allows the maintenance of protein synthesis and viability during nitrogen starvation.</text>
</comment>
<reference evidence="11 12" key="1">
    <citation type="submission" date="2015-08" db="EMBL/GenBank/DDBJ databases">
        <title>Next Generation Sequencing and Analysis of the Genome of Puccinia sorghi L Schw, the Causal Agent of Maize Common Rust.</title>
        <authorList>
            <person name="Rochi L."/>
            <person name="Burguener G."/>
            <person name="Darino M."/>
            <person name="Turjanski A."/>
            <person name="Kreff E."/>
            <person name="Dieguez M.J."/>
            <person name="Sacco F."/>
        </authorList>
    </citation>
    <scope>NUCLEOTIDE SEQUENCE [LARGE SCALE GENOMIC DNA]</scope>
    <source>
        <strain evidence="11 12">RO10H11247</strain>
    </source>
</reference>
<dbReference type="PANTHER" id="PTHR23519">
    <property type="entry name" value="AUTOPHAGY-RELATED PROTEIN 22"/>
    <property type="match status" value="1"/>
</dbReference>
<dbReference type="OrthoDB" id="192733at2759"/>
<feature type="transmembrane region" description="Helical" evidence="10">
    <location>
        <begin position="531"/>
        <end position="553"/>
    </location>
</feature>
<organism evidence="11 12">
    <name type="scientific">Puccinia sorghi</name>
    <dbReference type="NCBI Taxonomy" id="27349"/>
    <lineage>
        <taxon>Eukaryota</taxon>
        <taxon>Fungi</taxon>
        <taxon>Dikarya</taxon>
        <taxon>Basidiomycota</taxon>
        <taxon>Pucciniomycotina</taxon>
        <taxon>Pucciniomycetes</taxon>
        <taxon>Pucciniales</taxon>
        <taxon>Pucciniaceae</taxon>
        <taxon>Puccinia</taxon>
    </lineage>
</organism>
<dbReference type="EMBL" id="LAVV01015292">
    <property type="protein sequence ID" value="KNZ43998.1"/>
    <property type="molecule type" value="Genomic_DNA"/>
</dbReference>
<evidence type="ECO:0000256" key="2">
    <source>
        <dbReference type="ARBA" id="ARBA00006978"/>
    </source>
</evidence>
<dbReference type="InterPro" id="IPR036259">
    <property type="entry name" value="MFS_trans_sf"/>
</dbReference>
<dbReference type="AlphaFoldDB" id="A0A0L6U659"/>
<evidence type="ECO:0000256" key="7">
    <source>
        <dbReference type="ARBA" id="ARBA00022989"/>
    </source>
</evidence>
<feature type="transmembrane region" description="Helical" evidence="10">
    <location>
        <begin position="560"/>
        <end position="579"/>
    </location>
</feature>
<feature type="transmembrane region" description="Helical" evidence="10">
    <location>
        <begin position="271"/>
        <end position="291"/>
    </location>
</feature>
<dbReference type="InterPro" id="IPR024671">
    <property type="entry name" value="Atg22-like"/>
</dbReference>
<dbReference type="Pfam" id="PF11700">
    <property type="entry name" value="ATG22"/>
    <property type="match status" value="2"/>
</dbReference>
<comment type="similarity">
    <text evidence="2 10">Belongs to the ATG22 family.</text>
</comment>
<evidence type="ECO:0000313" key="12">
    <source>
        <dbReference type="Proteomes" id="UP000037035"/>
    </source>
</evidence>
<evidence type="ECO:0000256" key="5">
    <source>
        <dbReference type="ARBA" id="ARBA00022692"/>
    </source>
</evidence>
<evidence type="ECO:0000256" key="8">
    <source>
        <dbReference type="ARBA" id="ARBA00023006"/>
    </source>
</evidence>
<feature type="transmembrane region" description="Helical" evidence="10">
    <location>
        <begin position="172"/>
        <end position="190"/>
    </location>
</feature>
<keyword evidence="4 10" id="KW-0926">Vacuole</keyword>
<feature type="transmembrane region" description="Helical" evidence="10">
    <location>
        <begin position="494"/>
        <end position="511"/>
    </location>
</feature>
<dbReference type="VEuPathDB" id="FungiDB:VP01_961g1"/>
<evidence type="ECO:0000313" key="11">
    <source>
        <dbReference type="EMBL" id="KNZ43998.1"/>
    </source>
</evidence>
<dbReference type="InterPro" id="IPR044738">
    <property type="entry name" value="Atg22"/>
</dbReference>
<keyword evidence="8 10" id="KW-0072">Autophagy</keyword>
<feature type="transmembrane region" description="Helical" evidence="10">
    <location>
        <begin position="303"/>
        <end position="323"/>
    </location>
</feature>
<feature type="transmembrane region" description="Helical" evidence="10">
    <location>
        <begin position="466"/>
        <end position="487"/>
    </location>
</feature>
<evidence type="ECO:0000256" key="6">
    <source>
        <dbReference type="ARBA" id="ARBA00022970"/>
    </source>
</evidence>
<feature type="transmembrane region" description="Helical" evidence="10">
    <location>
        <begin position="437"/>
        <end position="460"/>
    </location>
</feature>
<dbReference type="PANTHER" id="PTHR23519:SF1">
    <property type="entry name" value="AUTOPHAGY-RELATED PROTEIN 22"/>
    <property type="match status" value="1"/>
</dbReference>
<keyword evidence="5 10" id="KW-0812">Transmembrane</keyword>
<dbReference type="GO" id="GO:0006914">
    <property type="term" value="P:autophagy"/>
    <property type="evidence" value="ECO:0007669"/>
    <property type="project" value="UniProtKB-KW"/>
</dbReference>
<name>A0A0L6U659_9BASI</name>
<gene>
    <name evidence="11" type="ORF">VP01_961g1</name>
</gene>